<feature type="binding site" description="axial binding residue" evidence="7">
    <location>
        <position position="459"/>
    </location>
    <ligand>
        <name>heme</name>
        <dbReference type="ChEBI" id="CHEBI:30413"/>
    </ligand>
    <ligandPart>
        <name>Fe</name>
        <dbReference type="ChEBI" id="CHEBI:18248"/>
    </ligandPart>
</feature>
<evidence type="ECO:0000256" key="1">
    <source>
        <dbReference type="ARBA" id="ARBA00010617"/>
    </source>
</evidence>
<evidence type="ECO:0000256" key="2">
    <source>
        <dbReference type="ARBA" id="ARBA00022617"/>
    </source>
</evidence>
<dbReference type="Proteomes" id="UP001165190">
    <property type="component" value="Unassembled WGS sequence"/>
</dbReference>
<feature type="transmembrane region" description="Helical" evidence="9">
    <location>
        <begin position="12"/>
        <end position="30"/>
    </location>
</feature>
<proteinExistence type="inferred from homology"/>
<dbReference type="GO" id="GO:0005506">
    <property type="term" value="F:iron ion binding"/>
    <property type="evidence" value="ECO:0007669"/>
    <property type="project" value="InterPro"/>
</dbReference>
<dbReference type="Gene3D" id="1.10.630.10">
    <property type="entry name" value="Cytochrome P450"/>
    <property type="match status" value="1"/>
</dbReference>
<dbReference type="InterPro" id="IPR001128">
    <property type="entry name" value="Cyt_P450"/>
</dbReference>
<keyword evidence="9" id="KW-1133">Transmembrane helix</keyword>
<dbReference type="PRINTS" id="PR00385">
    <property type="entry name" value="P450"/>
</dbReference>
<keyword evidence="9" id="KW-0472">Membrane</keyword>
<dbReference type="PANTHER" id="PTHR47947:SF8">
    <property type="entry name" value="CYTOCHROME P450 82C4-LIKE"/>
    <property type="match status" value="1"/>
</dbReference>
<evidence type="ECO:0000313" key="10">
    <source>
        <dbReference type="EMBL" id="GMJ03634.1"/>
    </source>
</evidence>
<dbReference type="CDD" id="cd20654">
    <property type="entry name" value="CYP82"/>
    <property type="match status" value="1"/>
</dbReference>
<evidence type="ECO:0000256" key="4">
    <source>
        <dbReference type="ARBA" id="ARBA00023002"/>
    </source>
</evidence>
<dbReference type="EMBL" id="BSYR01000037">
    <property type="protein sequence ID" value="GMJ03634.1"/>
    <property type="molecule type" value="Genomic_DNA"/>
</dbReference>
<dbReference type="SUPFAM" id="SSF48264">
    <property type="entry name" value="Cytochrome P450"/>
    <property type="match status" value="1"/>
</dbReference>
<protein>
    <submittedName>
        <fullName evidence="10">Cytochrome P450, family 82, subfamily C, polypeptide 4</fullName>
    </submittedName>
</protein>
<dbReference type="GO" id="GO:0020037">
    <property type="term" value="F:heme binding"/>
    <property type="evidence" value="ECO:0007669"/>
    <property type="project" value="InterPro"/>
</dbReference>
<evidence type="ECO:0000256" key="5">
    <source>
        <dbReference type="ARBA" id="ARBA00023004"/>
    </source>
</evidence>
<dbReference type="GO" id="GO:0016709">
    <property type="term" value="F:oxidoreductase activity, acting on paired donors, with incorporation or reduction of molecular oxygen, NAD(P)H as one donor, and incorporation of one atom of oxygen"/>
    <property type="evidence" value="ECO:0007669"/>
    <property type="project" value="UniProtKB-ARBA"/>
</dbReference>
<keyword evidence="6 8" id="KW-0503">Monooxygenase</keyword>
<evidence type="ECO:0000256" key="3">
    <source>
        <dbReference type="ARBA" id="ARBA00022723"/>
    </source>
</evidence>
<dbReference type="PROSITE" id="PS00086">
    <property type="entry name" value="CYTOCHROME_P450"/>
    <property type="match status" value="1"/>
</dbReference>
<keyword evidence="4 8" id="KW-0560">Oxidoreductase</keyword>
<evidence type="ECO:0000256" key="9">
    <source>
        <dbReference type="SAM" id="Phobius"/>
    </source>
</evidence>
<feature type="transmembrane region" description="Helical" evidence="9">
    <location>
        <begin position="225"/>
        <end position="244"/>
    </location>
</feature>
<comment type="cofactor">
    <cofactor evidence="7">
        <name>heme</name>
        <dbReference type="ChEBI" id="CHEBI:30413"/>
    </cofactor>
</comment>
<organism evidence="10 11">
    <name type="scientific">Hibiscus trionum</name>
    <name type="common">Flower of an hour</name>
    <dbReference type="NCBI Taxonomy" id="183268"/>
    <lineage>
        <taxon>Eukaryota</taxon>
        <taxon>Viridiplantae</taxon>
        <taxon>Streptophyta</taxon>
        <taxon>Embryophyta</taxon>
        <taxon>Tracheophyta</taxon>
        <taxon>Spermatophyta</taxon>
        <taxon>Magnoliopsida</taxon>
        <taxon>eudicotyledons</taxon>
        <taxon>Gunneridae</taxon>
        <taxon>Pentapetalae</taxon>
        <taxon>rosids</taxon>
        <taxon>malvids</taxon>
        <taxon>Malvales</taxon>
        <taxon>Malvaceae</taxon>
        <taxon>Malvoideae</taxon>
        <taxon>Hibiscus</taxon>
    </lineage>
</organism>
<dbReference type="GO" id="GO:0046246">
    <property type="term" value="P:terpene biosynthetic process"/>
    <property type="evidence" value="ECO:0007669"/>
    <property type="project" value="TreeGrafter"/>
</dbReference>
<dbReference type="AlphaFoldDB" id="A0A9W7IYK1"/>
<dbReference type="InterPro" id="IPR036396">
    <property type="entry name" value="Cyt_P450_sf"/>
</dbReference>
<gene>
    <name evidence="10" type="ORF">HRI_004032700</name>
</gene>
<reference evidence="10" key="1">
    <citation type="submission" date="2023-05" db="EMBL/GenBank/DDBJ databases">
        <title>Genome and transcriptome analyses reveal genes involved in the formation of fine ridges on petal epidermal cells in Hibiscus trionum.</title>
        <authorList>
            <person name="Koshimizu S."/>
            <person name="Masuda S."/>
            <person name="Ishii T."/>
            <person name="Shirasu K."/>
            <person name="Hoshino A."/>
            <person name="Arita M."/>
        </authorList>
    </citation>
    <scope>NUCLEOTIDE SEQUENCE</scope>
    <source>
        <strain evidence="10">Hamamatsu line</strain>
    </source>
</reference>
<name>A0A9W7IYK1_HIBTR</name>
<keyword evidence="11" id="KW-1185">Reference proteome</keyword>
<keyword evidence="5 7" id="KW-0408">Iron</keyword>
<keyword evidence="3 7" id="KW-0479">Metal-binding</keyword>
<evidence type="ECO:0000256" key="8">
    <source>
        <dbReference type="RuleBase" id="RU000461"/>
    </source>
</evidence>
<sequence>MEISIQFQEHLLSALVFTIIMTILVATILVKGKEQQKRPPEPDGALPFLGHLHLLGNNQLLHRALADMADKYGTAFSIRLGIHRALVVSNWEVAKECLTTNDKFFLNRPKSLALKHMGYDHNMFGFCPYGPYWRRIRKLVTVELLSSRRLELLKHVPDTEINSFLKELYEQSVKSGGIAIVDMKERIGDLATNIIVRMVAGKRYCGAEGSCNAESRRCQKAMDDFLYLVGVFLVSDAVPFFGWLDVVMGNIGKMKRAAKELDFALESWLNEHRERRNNEDFKGEKDFMDVMLSIMDESNVPSQEADVTIKATCLNLVLGGADTTMVTLTWALSLLLNNRHVLKKAQDELDIHVGKQRQVEEYDITNLVYLQAIIKETLRLYPAGPLIPREAMEDCTVAGFHVPSGTRLLVNLWKLQRDPNVWDKPSDFVPERFLGDHANIDMRGQNFELIPFGSGRRICPGITFAFRALPLVLARLLHGFEWGTVGDKAIDMSESPGLTNHRATPLEVTLSPKLPSMIYV</sequence>
<dbReference type="InterPro" id="IPR002401">
    <property type="entry name" value="Cyt_P450_E_grp-I"/>
</dbReference>
<dbReference type="PANTHER" id="PTHR47947">
    <property type="entry name" value="CYTOCHROME P450 82C3-RELATED"/>
    <property type="match status" value="1"/>
</dbReference>
<evidence type="ECO:0000256" key="7">
    <source>
        <dbReference type="PIRSR" id="PIRSR602401-1"/>
    </source>
</evidence>
<comment type="similarity">
    <text evidence="1 8">Belongs to the cytochrome P450 family.</text>
</comment>
<evidence type="ECO:0000256" key="6">
    <source>
        <dbReference type="ARBA" id="ARBA00023033"/>
    </source>
</evidence>
<dbReference type="InterPro" id="IPR050651">
    <property type="entry name" value="Plant_Cytochrome_P450_Monoox"/>
</dbReference>
<dbReference type="OrthoDB" id="2789670at2759"/>
<comment type="caution">
    <text evidence="10">The sequence shown here is derived from an EMBL/GenBank/DDBJ whole genome shotgun (WGS) entry which is preliminary data.</text>
</comment>
<dbReference type="FunFam" id="1.10.630.10:FF:000026">
    <property type="entry name" value="Cytochrome P450 82C4"/>
    <property type="match status" value="1"/>
</dbReference>
<evidence type="ECO:0000313" key="11">
    <source>
        <dbReference type="Proteomes" id="UP001165190"/>
    </source>
</evidence>
<dbReference type="Pfam" id="PF00067">
    <property type="entry name" value="p450"/>
    <property type="match status" value="1"/>
</dbReference>
<accession>A0A9W7IYK1</accession>
<keyword evidence="9" id="KW-0812">Transmembrane</keyword>
<keyword evidence="2 7" id="KW-0349">Heme</keyword>
<dbReference type="PRINTS" id="PR00463">
    <property type="entry name" value="EP450I"/>
</dbReference>
<dbReference type="InterPro" id="IPR017972">
    <property type="entry name" value="Cyt_P450_CS"/>
</dbReference>